<protein>
    <recommendedName>
        <fullName evidence="8">Rhodopsin domain-containing protein</fullName>
    </recommendedName>
</protein>
<keyword evidence="2 7" id="KW-0812">Transmembrane</keyword>
<feature type="domain" description="Rhodopsin" evidence="8">
    <location>
        <begin position="31"/>
        <end position="271"/>
    </location>
</feature>
<keyword evidence="3 7" id="KW-1133">Transmembrane helix</keyword>
<evidence type="ECO:0000256" key="7">
    <source>
        <dbReference type="SAM" id="Phobius"/>
    </source>
</evidence>
<organism evidence="9 10">
    <name type="scientific">Podospora aff. communis PSN243</name>
    <dbReference type="NCBI Taxonomy" id="3040156"/>
    <lineage>
        <taxon>Eukaryota</taxon>
        <taxon>Fungi</taxon>
        <taxon>Dikarya</taxon>
        <taxon>Ascomycota</taxon>
        <taxon>Pezizomycotina</taxon>
        <taxon>Sordariomycetes</taxon>
        <taxon>Sordariomycetidae</taxon>
        <taxon>Sordariales</taxon>
        <taxon>Podosporaceae</taxon>
        <taxon>Podospora</taxon>
    </lineage>
</organism>
<feature type="compositionally biased region" description="Basic and acidic residues" evidence="6">
    <location>
        <begin position="375"/>
        <end position="385"/>
    </location>
</feature>
<keyword evidence="10" id="KW-1185">Reference proteome</keyword>
<dbReference type="EMBL" id="MU865930">
    <property type="protein sequence ID" value="KAK4450853.1"/>
    <property type="molecule type" value="Genomic_DNA"/>
</dbReference>
<feature type="transmembrane region" description="Helical" evidence="7">
    <location>
        <begin position="127"/>
        <end position="147"/>
    </location>
</feature>
<comment type="caution">
    <text evidence="9">The sequence shown here is derived from an EMBL/GenBank/DDBJ whole genome shotgun (WGS) entry which is preliminary data.</text>
</comment>
<feature type="transmembrane region" description="Helical" evidence="7">
    <location>
        <begin position="12"/>
        <end position="35"/>
    </location>
</feature>
<evidence type="ECO:0000256" key="4">
    <source>
        <dbReference type="ARBA" id="ARBA00023136"/>
    </source>
</evidence>
<reference evidence="9" key="1">
    <citation type="journal article" date="2023" name="Mol. Phylogenet. Evol.">
        <title>Genome-scale phylogeny and comparative genomics of the fungal order Sordariales.</title>
        <authorList>
            <person name="Hensen N."/>
            <person name="Bonometti L."/>
            <person name="Westerberg I."/>
            <person name="Brannstrom I.O."/>
            <person name="Guillou S."/>
            <person name="Cros-Aarteil S."/>
            <person name="Calhoun S."/>
            <person name="Haridas S."/>
            <person name="Kuo A."/>
            <person name="Mondo S."/>
            <person name="Pangilinan J."/>
            <person name="Riley R."/>
            <person name="LaButti K."/>
            <person name="Andreopoulos B."/>
            <person name="Lipzen A."/>
            <person name="Chen C."/>
            <person name="Yan M."/>
            <person name="Daum C."/>
            <person name="Ng V."/>
            <person name="Clum A."/>
            <person name="Steindorff A."/>
            <person name="Ohm R.A."/>
            <person name="Martin F."/>
            <person name="Silar P."/>
            <person name="Natvig D.O."/>
            <person name="Lalanne C."/>
            <person name="Gautier V."/>
            <person name="Ament-Velasquez S.L."/>
            <person name="Kruys A."/>
            <person name="Hutchinson M.I."/>
            <person name="Powell A.J."/>
            <person name="Barry K."/>
            <person name="Miller A.N."/>
            <person name="Grigoriev I.V."/>
            <person name="Debuchy R."/>
            <person name="Gladieux P."/>
            <person name="Hiltunen Thoren M."/>
            <person name="Johannesson H."/>
        </authorList>
    </citation>
    <scope>NUCLEOTIDE SEQUENCE</scope>
    <source>
        <strain evidence="9">PSN243</strain>
    </source>
</reference>
<dbReference type="AlphaFoldDB" id="A0AAV9GTY8"/>
<feature type="transmembrane region" description="Helical" evidence="7">
    <location>
        <begin position="246"/>
        <end position="266"/>
    </location>
</feature>
<evidence type="ECO:0000256" key="1">
    <source>
        <dbReference type="ARBA" id="ARBA00004141"/>
    </source>
</evidence>
<comment type="similarity">
    <text evidence="5">Belongs to the SAT4 family.</text>
</comment>
<gene>
    <name evidence="9" type="ORF">QBC34DRAFT_401732</name>
</gene>
<comment type="subcellular location">
    <subcellularLocation>
        <location evidence="1">Membrane</location>
        <topology evidence="1">Multi-pass membrane protein</topology>
    </subcellularLocation>
</comment>
<dbReference type="InterPro" id="IPR052337">
    <property type="entry name" value="SAT4-like"/>
</dbReference>
<reference evidence="9" key="2">
    <citation type="submission" date="2023-05" db="EMBL/GenBank/DDBJ databases">
        <authorList>
            <consortium name="Lawrence Berkeley National Laboratory"/>
            <person name="Steindorff A."/>
            <person name="Hensen N."/>
            <person name="Bonometti L."/>
            <person name="Westerberg I."/>
            <person name="Brannstrom I.O."/>
            <person name="Guillou S."/>
            <person name="Cros-Aarteil S."/>
            <person name="Calhoun S."/>
            <person name="Haridas S."/>
            <person name="Kuo A."/>
            <person name="Mondo S."/>
            <person name="Pangilinan J."/>
            <person name="Riley R."/>
            <person name="Labutti K."/>
            <person name="Andreopoulos B."/>
            <person name="Lipzen A."/>
            <person name="Chen C."/>
            <person name="Yanf M."/>
            <person name="Daum C."/>
            <person name="Ng V."/>
            <person name="Clum A."/>
            <person name="Ohm R."/>
            <person name="Martin F."/>
            <person name="Silar P."/>
            <person name="Natvig D."/>
            <person name="Lalanne C."/>
            <person name="Gautier V."/>
            <person name="Ament-Velasquez S.L."/>
            <person name="Kruys A."/>
            <person name="Hutchinson M.I."/>
            <person name="Powell A.J."/>
            <person name="Barry K."/>
            <person name="Miller A.N."/>
            <person name="Grigoriev I.V."/>
            <person name="Debuchy R."/>
            <person name="Gladieux P."/>
            <person name="Thoren M.H."/>
            <person name="Johannesson H."/>
        </authorList>
    </citation>
    <scope>NUCLEOTIDE SEQUENCE</scope>
    <source>
        <strain evidence="9">PSN243</strain>
    </source>
</reference>
<sequence>MSLTADIDSIGYIVLVTAWVCPAIVLPVFGLRLFAATRVIKRWHWDDTFMVLSVIFALGNSAVASIQTQNGLGMRASDVSLEALREYFKLNITGSMTTYNLAAMCTKSSILLFYLRFPSSRAFQLATYTVLIISVGYTTSGFFAFAYNCSPMEKSWDRNLEGSCIDSAAALLARAVLNVATDFAILLLPVWLLWPIRLWSVWHKLSVLVVLMAGGFVCFASILRLAAFWTDKGLTEEDQTWHSVKNANWCLMEAWVGVFCACLPSLKSLFVHHFPGMFSSNRHLGNRGSLLSMIRISVTADNVGDNTREEMATARRIMSRVRKKPSCGSTEPDLEADHTEGFGGSRWSNSDEEQGRRDDERHGATTGTEAPQNDMARDKGQAWSS</sequence>
<dbReference type="Pfam" id="PF20684">
    <property type="entry name" value="Fung_rhodopsin"/>
    <property type="match status" value="1"/>
</dbReference>
<feature type="transmembrane region" description="Helical" evidence="7">
    <location>
        <begin position="47"/>
        <end position="66"/>
    </location>
</feature>
<dbReference type="InterPro" id="IPR049326">
    <property type="entry name" value="Rhodopsin_dom_fungi"/>
</dbReference>
<feature type="region of interest" description="Disordered" evidence="6">
    <location>
        <begin position="317"/>
        <end position="385"/>
    </location>
</feature>
<evidence type="ECO:0000256" key="2">
    <source>
        <dbReference type="ARBA" id="ARBA00022692"/>
    </source>
</evidence>
<dbReference type="GO" id="GO:0016020">
    <property type="term" value="C:membrane"/>
    <property type="evidence" value="ECO:0007669"/>
    <property type="project" value="UniProtKB-SubCell"/>
</dbReference>
<evidence type="ECO:0000259" key="8">
    <source>
        <dbReference type="Pfam" id="PF20684"/>
    </source>
</evidence>
<dbReference type="PANTHER" id="PTHR33048">
    <property type="entry name" value="PTH11-LIKE INTEGRAL MEMBRANE PROTEIN (AFU_ORTHOLOGUE AFUA_5G11245)"/>
    <property type="match status" value="1"/>
</dbReference>
<dbReference type="PANTHER" id="PTHR33048:SF47">
    <property type="entry name" value="INTEGRAL MEMBRANE PROTEIN-RELATED"/>
    <property type="match status" value="1"/>
</dbReference>
<dbReference type="Proteomes" id="UP001321760">
    <property type="component" value="Unassembled WGS sequence"/>
</dbReference>
<accession>A0AAV9GTY8</accession>
<evidence type="ECO:0000313" key="9">
    <source>
        <dbReference type="EMBL" id="KAK4450853.1"/>
    </source>
</evidence>
<feature type="transmembrane region" description="Helical" evidence="7">
    <location>
        <begin position="167"/>
        <end position="193"/>
    </location>
</feature>
<evidence type="ECO:0000256" key="5">
    <source>
        <dbReference type="ARBA" id="ARBA00038359"/>
    </source>
</evidence>
<feature type="transmembrane region" description="Helical" evidence="7">
    <location>
        <begin position="205"/>
        <end position="226"/>
    </location>
</feature>
<proteinExistence type="inferred from homology"/>
<evidence type="ECO:0000256" key="6">
    <source>
        <dbReference type="SAM" id="MobiDB-lite"/>
    </source>
</evidence>
<name>A0AAV9GTY8_9PEZI</name>
<evidence type="ECO:0000313" key="10">
    <source>
        <dbReference type="Proteomes" id="UP001321760"/>
    </source>
</evidence>
<keyword evidence="4 7" id="KW-0472">Membrane</keyword>
<feature type="compositionally biased region" description="Basic and acidic residues" evidence="6">
    <location>
        <begin position="353"/>
        <end position="363"/>
    </location>
</feature>
<evidence type="ECO:0000256" key="3">
    <source>
        <dbReference type="ARBA" id="ARBA00022989"/>
    </source>
</evidence>